<dbReference type="GO" id="GO:0005524">
    <property type="term" value="F:ATP binding"/>
    <property type="evidence" value="ECO:0007669"/>
    <property type="project" value="UniProtKB-KW"/>
</dbReference>
<accession>A0A7S7RV75</accession>
<evidence type="ECO:0000313" key="4">
    <source>
        <dbReference type="EMBL" id="QOY61009.1"/>
    </source>
</evidence>
<keyword evidence="2" id="KW-0067">ATP-binding</keyword>
<dbReference type="Gene3D" id="3.40.50.300">
    <property type="entry name" value="P-loop containing nucleotide triphosphate hydrolases"/>
    <property type="match status" value="1"/>
</dbReference>
<reference evidence="4 5" key="1">
    <citation type="submission" date="2020-10" db="EMBL/GenBank/DDBJ databases">
        <title>Olsenella immobilis sp.nov., isolated from the mud in a fermentation cellar used for the production of Chinese strong-flavoured liquor.</title>
        <authorList>
            <person name="Lu L."/>
        </authorList>
    </citation>
    <scope>NUCLEOTIDE SEQUENCE [LARGE SCALE GENOMIC DNA]</scope>
    <source>
        <strain evidence="4 5">LZLJ-2</strain>
    </source>
</reference>
<name>A0A7S7RV75_9ACTN</name>
<feature type="domain" description="CobQ/CobB/MinD/ParA nucleotide binding" evidence="3">
    <location>
        <begin position="155"/>
        <end position="206"/>
    </location>
</feature>
<dbReference type="RefSeq" id="WP_194371954.1">
    <property type="nucleotide sequence ID" value="NZ_CP063767.1"/>
</dbReference>
<dbReference type="PANTHER" id="PTHR43384:SF6">
    <property type="entry name" value="SEPTUM SITE-DETERMINING PROTEIN MIND HOMOLOG, CHLOROPLASTIC"/>
    <property type="match status" value="1"/>
</dbReference>
<evidence type="ECO:0000313" key="5">
    <source>
        <dbReference type="Proteomes" id="UP000593735"/>
    </source>
</evidence>
<sequence length="423" mass="43115">MNDWISFCGETSRPDVTRACLALDTSARLEFATSADGLRRAVFESAPGELGVIVGPAPDGVSDVNLAAALAHDGNARRVVLATAGVSGSLRSRAARAGVDLVVDFEELGEGPCAEAGRSAADGGPCTLPAAVPLPTSSSRSEGTAPEGSAAPVLVFCSGRGGVGKTSIVAAAAAQATLWGLRVVALDLDLSCGNLYSCFGLTGGFDLARHGVPGEGGTDATRGVCVGGAPSLRVLGPCERPETAELAMPHVGGLLERLSHECDLVLVDTSTTFTDAVAQAAQRSDRLVLVTDTRPGAAAALARMAGLAVRLGVARTRIARLENRTSPRSRMDFALGRAEVGLEAARAFRTFEGGAEVSDLLSSGDALDLAEAGSAFSDSVACVLAQLLAELGRLPPAEGAQQALEADAPGRHRGLLGRLREAR</sequence>
<evidence type="ECO:0000259" key="3">
    <source>
        <dbReference type="Pfam" id="PF01656"/>
    </source>
</evidence>
<dbReference type="EMBL" id="CP063767">
    <property type="protein sequence ID" value="QOY61009.1"/>
    <property type="molecule type" value="Genomic_DNA"/>
</dbReference>
<evidence type="ECO:0000256" key="1">
    <source>
        <dbReference type="ARBA" id="ARBA00022741"/>
    </source>
</evidence>
<dbReference type="GO" id="GO:0005829">
    <property type="term" value="C:cytosol"/>
    <property type="evidence" value="ECO:0007669"/>
    <property type="project" value="TreeGrafter"/>
</dbReference>
<evidence type="ECO:0000256" key="2">
    <source>
        <dbReference type="ARBA" id="ARBA00022840"/>
    </source>
</evidence>
<dbReference type="GO" id="GO:0009898">
    <property type="term" value="C:cytoplasmic side of plasma membrane"/>
    <property type="evidence" value="ECO:0007669"/>
    <property type="project" value="TreeGrafter"/>
</dbReference>
<dbReference type="InterPro" id="IPR027417">
    <property type="entry name" value="P-loop_NTPase"/>
</dbReference>
<dbReference type="SUPFAM" id="SSF52540">
    <property type="entry name" value="P-loop containing nucleoside triphosphate hydrolases"/>
    <property type="match status" value="1"/>
</dbReference>
<organism evidence="4 5">
    <name type="scientific">Thermophilibacter immobilis</name>
    <dbReference type="NCBI Taxonomy" id="2779519"/>
    <lineage>
        <taxon>Bacteria</taxon>
        <taxon>Bacillati</taxon>
        <taxon>Actinomycetota</taxon>
        <taxon>Coriobacteriia</taxon>
        <taxon>Coriobacteriales</taxon>
        <taxon>Atopobiaceae</taxon>
        <taxon>Thermophilibacter</taxon>
    </lineage>
</organism>
<protein>
    <recommendedName>
        <fullName evidence="3">CobQ/CobB/MinD/ParA nucleotide binding domain-containing protein</fullName>
    </recommendedName>
</protein>
<keyword evidence="5" id="KW-1185">Reference proteome</keyword>
<proteinExistence type="predicted"/>
<dbReference type="Pfam" id="PF01656">
    <property type="entry name" value="CbiA"/>
    <property type="match status" value="1"/>
</dbReference>
<dbReference type="KEGG" id="tio:INP52_02000"/>
<dbReference type="GO" id="GO:0016887">
    <property type="term" value="F:ATP hydrolysis activity"/>
    <property type="evidence" value="ECO:0007669"/>
    <property type="project" value="TreeGrafter"/>
</dbReference>
<dbReference type="Proteomes" id="UP000593735">
    <property type="component" value="Chromosome"/>
</dbReference>
<keyword evidence="1" id="KW-0547">Nucleotide-binding</keyword>
<dbReference type="GO" id="GO:0051782">
    <property type="term" value="P:negative regulation of cell division"/>
    <property type="evidence" value="ECO:0007669"/>
    <property type="project" value="TreeGrafter"/>
</dbReference>
<dbReference type="InterPro" id="IPR002586">
    <property type="entry name" value="CobQ/CobB/MinD/ParA_Nub-bd_dom"/>
</dbReference>
<gene>
    <name evidence="4" type="ORF">INP52_02000</name>
</gene>
<dbReference type="InterPro" id="IPR050625">
    <property type="entry name" value="ParA/MinD_ATPase"/>
</dbReference>
<dbReference type="PANTHER" id="PTHR43384">
    <property type="entry name" value="SEPTUM SITE-DETERMINING PROTEIN MIND HOMOLOG, CHLOROPLASTIC-RELATED"/>
    <property type="match status" value="1"/>
</dbReference>
<dbReference type="AlphaFoldDB" id="A0A7S7RV75"/>